<evidence type="ECO:0000256" key="1">
    <source>
        <dbReference type="PROSITE-ProRule" id="PRU00339"/>
    </source>
</evidence>
<accession>A0A166N8M4</accession>
<dbReference type="Pfam" id="PF00931">
    <property type="entry name" value="NB-ARC"/>
    <property type="match status" value="1"/>
</dbReference>
<dbReference type="EMBL" id="KV417524">
    <property type="protein sequence ID" value="KZP24758.1"/>
    <property type="molecule type" value="Genomic_DNA"/>
</dbReference>
<sequence>MAEPGPSAPRTQNIPLPKVSTNQLGIARTPSSQPTLSLPHTIYNTSNISGGTVNNVSGDLHTNNYYASHPAVSINPASQTAQYLPPFNDAPIDRISSCFTGREPELEFISSSFRSSQSDKPTRFVIYGMPGLGKSQLALQHANLTFTSHNYSHIFCLSASTVSSLSQGLARILVLVNHADRNHPDQAVQLAATRLWLEQSNRHGCRRWLLILDNVTAESAMFLREHLPRQNAGGSILITTRTAHIAESVANTAGQEHRVFELKALSRAQSVNLLLRRAGIQNSAPIDLESAEKLVARVGCLPLAVEQAGSYMKRSGIQSANQLQRMYDERGVNEVLSWENNLSTYEAKSVLGTINVQLQSLDEINPDAHKLVKALAFFDPENIPLDILSLGARSIKDRIAKNVERSHTDVSSAMSNTPAAMDTMDPLEGVPSALRGLIELICSEERMRAVFRHLEDLSIAQLIYDSKPSLHVHDLIQLVLQQSTVLHREQGYRNLAIALLCNAFQTIDDPEQPQFWDACERYVPHFTALATQDETHSVTSEEYMCANESIANYFYSRGRYGEAKTLLDWVLSHRRRLLGRNGIQTSSVMYSLAEVYSKLGRYQEAESLFVQVLAAEEKQLGVDHLSTLSTIENIAGLYKKQGKFDEAEKLYARALAGQEQQLGVDHPSTLATVHNIAGLYKSQRKFDEAVELYVRVLAGDEKQLGADHPSSLTTTSCLADLYEQQRNFDMAEKLYARSLAGREQKLGVDHPSTLTTVSSLAGLYKSQGKFDEAEKLYARALAGQEQQRGVDHPRTLITMHNFAHLRNQQGRLQEAEALYKRALIGREARLGSDHRHTLMTLKNLAELYETQGRYEEAEELKARVTQSSISRVT</sequence>
<dbReference type="InterPro" id="IPR027417">
    <property type="entry name" value="P-loop_NTPase"/>
</dbReference>
<feature type="domain" description="NB-ARC" evidence="2">
    <location>
        <begin position="119"/>
        <end position="276"/>
    </location>
</feature>
<keyword evidence="1" id="KW-0802">TPR repeat</keyword>
<evidence type="ECO:0000313" key="4">
    <source>
        <dbReference type="Proteomes" id="UP000076532"/>
    </source>
</evidence>
<feature type="repeat" description="TPR" evidence="1">
    <location>
        <begin position="586"/>
        <end position="619"/>
    </location>
</feature>
<dbReference type="Proteomes" id="UP000076532">
    <property type="component" value="Unassembled WGS sequence"/>
</dbReference>
<dbReference type="GO" id="GO:0043531">
    <property type="term" value="F:ADP binding"/>
    <property type="evidence" value="ECO:0007669"/>
    <property type="project" value="InterPro"/>
</dbReference>
<dbReference type="NCBIfam" id="NF040586">
    <property type="entry name" value="FxSxx_TPR"/>
    <property type="match status" value="1"/>
</dbReference>
<reference evidence="3 4" key="1">
    <citation type="journal article" date="2016" name="Mol. Biol. Evol.">
        <title>Comparative Genomics of Early-Diverging Mushroom-Forming Fungi Provides Insights into the Origins of Lignocellulose Decay Capabilities.</title>
        <authorList>
            <person name="Nagy L.G."/>
            <person name="Riley R."/>
            <person name="Tritt A."/>
            <person name="Adam C."/>
            <person name="Daum C."/>
            <person name="Floudas D."/>
            <person name="Sun H."/>
            <person name="Yadav J.S."/>
            <person name="Pangilinan J."/>
            <person name="Larsson K.H."/>
            <person name="Matsuura K."/>
            <person name="Barry K."/>
            <person name="Labutti K."/>
            <person name="Kuo R."/>
            <person name="Ohm R.A."/>
            <person name="Bhattacharya S.S."/>
            <person name="Shirouzu T."/>
            <person name="Yoshinaga Y."/>
            <person name="Martin F.M."/>
            <person name="Grigoriev I.V."/>
            <person name="Hibbett D.S."/>
        </authorList>
    </citation>
    <scope>NUCLEOTIDE SEQUENCE [LARGE SCALE GENOMIC DNA]</scope>
    <source>
        <strain evidence="3 4">CBS 109695</strain>
    </source>
</reference>
<evidence type="ECO:0000313" key="3">
    <source>
        <dbReference type="EMBL" id="KZP24758.1"/>
    </source>
</evidence>
<dbReference type="Pfam" id="PF13424">
    <property type="entry name" value="TPR_12"/>
    <property type="match status" value="3"/>
</dbReference>
<feature type="repeat" description="TPR" evidence="1">
    <location>
        <begin position="628"/>
        <end position="661"/>
    </location>
</feature>
<dbReference type="InterPro" id="IPR053137">
    <property type="entry name" value="NLR-like"/>
</dbReference>
<dbReference type="Gene3D" id="3.40.50.300">
    <property type="entry name" value="P-loop containing nucleotide triphosphate hydrolases"/>
    <property type="match status" value="1"/>
</dbReference>
<dbReference type="PROSITE" id="PS50005">
    <property type="entry name" value="TPR"/>
    <property type="match status" value="2"/>
</dbReference>
<dbReference type="SMART" id="SM00028">
    <property type="entry name" value="TPR"/>
    <property type="match status" value="8"/>
</dbReference>
<gene>
    <name evidence="3" type="ORF">FIBSPDRAFT_1041884</name>
</gene>
<protein>
    <submittedName>
        <fullName evidence="3">TPR-like protein</fullName>
    </submittedName>
</protein>
<proteinExistence type="predicted"/>
<dbReference type="SUPFAM" id="SSF52540">
    <property type="entry name" value="P-loop containing nucleoside triphosphate hydrolases"/>
    <property type="match status" value="1"/>
</dbReference>
<organism evidence="3 4">
    <name type="scientific">Athelia psychrophila</name>
    <dbReference type="NCBI Taxonomy" id="1759441"/>
    <lineage>
        <taxon>Eukaryota</taxon>
        <taxon>Fungi</taxon>
        <taxon>Dikarya</taxon>
        <taxon>Basidiomycota</taxon>
        <taxon>Agaricomycotina</taxon>
        <taxon>Agaricomycetes</taxon>
        <taxon>Agaricomycetidae</taxon>
        <taxon>Atheliales</taxon>
        <taxon>Atheliaceae</taxon>
        <taxon>Athelia</taxon>
    </lineage>
</organism>
<keyword evidence="4" id="KW-1185">Reference proteome</keyword>
<dbReference type="AlphaFoldDB" id="A0A166N8M4"/>
<dbReference type="PANTHER" id="PTHR46082">
    <property type="entry name" value="ATP/GTP-BINDING PROTEIN-RELATED"/>
    <property type="match status" value="1"/>
</dbReference>
<dbReference type="STRING" id="436010.A0A166N8M4"/>
<dbReference type="Gene3D" id="1.25.40.10">
    <property type="entry name" value="Tetratricopeptide repeat domain"/>
    <property type="match status" value="2"/>
</dbReference>
<dbReference type="SUPFAM" id="SSF48452">
    <property type="entry name" value="TPR-like"/>
    <property type="match status" value="3"/>
</dbReference>
<dbReference type="InterPro" id="IPR019734">
    <property type="entry name" value="TPR_rpt"/>
</dbReference>
<dbReference type="PRINTS" id="PR00381">
    <property type="entry name" value="KINESINLIGHT"/>
</dbReference>
<evidence type="ECO:0000259" key="2">
    <source>
        <dbReference type="Pfam" id="PF00931"/>
    </source>
</evidence>
<dbReference type="InterPro" id="IPR002182">
    <property type="entry name" value="NB-ARC"/>
</dbReference>
<name>A0A166N8M4_9AGAM</name>
<dbReference type="InterPro" id="IPR011990">
    <property type="entry name" value="TPR-like_helical_dom_sf"/>
</dbReference>
<dbReference type="Pfam" id="PF13374">
    <property type="entry name" value="TPR_10"/>
    <property type="match status" value="2"/>
</dbReference>
<dbReference type="OrthoDB" id="771227at2759"/>
<dbReference type="PANTHER" id="PTHR46082:SF6">
    <property type="entry name" value="AAA+ ATPASE DOMAIN-CONTAINING PROTEIN-RELATED"/>
    <property type="match status" value="1"/>
</dbReference>